<organism evidence="2 3">
    <name type="scientific">Bemisia tabaci</name>
    <name type="common">Sweetpotato whitefly</name>
    <name type="synonym">Aleurodes tabaci</name>
    <dbReference type="NCBI Taxonomy" id="7038"/>
    <lineage>
        <taxon>Eukaryota</taxon>
        <taxon>Metazoa</taxon>
        <taxon>Ecdysozoa</taxon>
        <taxon>Arthropoda</taxon>
        <taxon>Hexapoda</taxon>
        <taxon>Insecta</taxon>
        <taxon>Pterygota</taxon>
        <taxon>Neoptera</taxon>
        <taxon>Paraneoptera</taxon>
        <taxon>Hemiptera</taxon>
        <taxon>Sternorrhyncha</taxon>
        <taxon>Aleyrodoidea</taxon>
        <taxon>Aleyrodidae</taxon>
        <taxon>Aleyrodinae</taxon>
        <taxon>Bemisia</taxon>
    </lineage>
</organism>
<dbReference type="GO" id="GO:0006508">
    <property type="term" value="P:proteolysis"/>
    <property type="evidence" value="ECO:0007669"/>
    <property type="project" value="InterPro"/>
</dbReference>
<dbReference type="SMART" id="SM00645">
    <property type="entry name" value="Pept_C1"/>
    <property type="match status" value="1"/>
</dbReference>
<name>A0A9P0F2V2_BEMTA</name>
<accession>A0A9P0F2V2</accession>
<feature type="domain" description="Peptidase C1A papain C-terminal" evidence="1">
    <location>
        <begin position="1"/>
        <end position="147"/>
    </location>
</feature>
<proteinExistence type="predicted"/>
<dbReference type="Gene3D" id="3.90.70.10">
    <property type="entry name" value="Cysteine proteinases"/>
    <property type="match status" value="1"/>
</dbReference>
<evidence type="ECO:0000313" key="3">
    <source>
        <dbReference type="Proteomes" id="UP001152759"/>
    </source>
</evidence>
<dbReference type="AlphaFoldDB" id="A0A9P0F2V2"/>
<protein>
    <recommendedName>
        <fullName evidence="1">Peptidase C1A papain C-terminal domain-containing protein</fullName>
    </recommendedName>
</protein>
<dbReference type="InterPro" id="IPR038765">
    <property type="entry name" value="Papain-like_cys_pep_sf"/>
</dbReference>
<dbReference type="EMBL" id="OU963865">
    <property type="protein sequence ID" value="CAH0389614.1"/>
    <property type="molecule type" value="Genomic_DNA"/>
</dbReference>
<reference evidence="2" key="1">
    <citation type="submission" date="2021-12" db="EMBL/GenBank/DDBJ databases">
        <authorList>
            <person name="King R."/>
        </authorList>
    </citation>
    <scope>NUCLEOTIDE SEQUENCE</scope>
</reference>
<evidence type="ECO:0000313" key="2">
    <source>
        <dbReference type="EMBL" id="CAH0389614.1"/>
    </source>
</evidence>
<dbReference type="Pfam" id="PF00112">
    <property type="entry name" value="Peptidase_C1"/>
    <property type="match status" value="1"/>
</dbReference>
<dbReference type="GO" id="GO:0008234">
    <property type="term" value="F:cysteine-type peptidase activity"/>
    <property type="evidence" value="ECO:0007669"/>
    <property type="project" value="InterPro"/>
</dbReference>
<keyword evidence="3" id="KW-1185">Reference proteome</keyword>
<evidence type="ECO:0000259" key="1">
    <source>
        <dbReference type="SMART" id="SM00645"/>
    </source>
</evidence>
<dbReference type="InterPro" id="IPR000668">
    <property type="entry name" value="Peptidase_C1A_C"/>
</dbReference>
<dbReference type="SUPFAM" id="SSF54001">
    <property type="entry name" value="Cysteine proteinases"/>
    <property type="match status" value="1"/>
</dbReference>
<gene>
    <name evidence="2" type="ORF">BEMITA_LOCUS8425</name>
</gene>
<dbReference type="Proteomes" id="UP001152759">
    <property type="component" value="Chromosome 4"/>
</dbReference>
<sequence>MMASDGDLPDCSTLPSREYNWCDKKCTNENYDKKFTEDIHKTAKFGWAPTNAKKLQTEIYVNGSVAAGFTMYDDFRGYESGVYNKSSNAGYEGSHKVKLIGWGIEDDGTPHWLAVNSFGKEWGLQGLFKFPRGRNYYFIESLGIKVTPQL</sequence>